<feature type="transmembrane region" description="Helical" evidence="1">
    <location>
        <begin position="28"/>
        <end position="48"/>
    </location>
</feature>
<gene>
    <name evidence="2" type="ORF">AT03_10335</name>
</gene>
<sequence>MSQFKPADMLRAGGRRARRHLPGLIKNGLLLGLTFAPAGIAAGVLRYVTWRPLRWLLIWGLEPLLQRAVRQATSRYRHGAEKP</sequence>
<proteinExistence type="predicted"/>
<reference evidence="2 3" key="1">
    <citation type="journal article" date="2014" name="Gut Pathog.">
        <title>Gene clusters of Hafnia alvei strain FB1 important in survival and pathogenesis: a draft genome perspective.</title>
        <authorList>
            <person name="Tan J.Y."/>
            <person name="Yin W.F."/>
            <person name="Chan K.G."/>
        </authorList>
    </citation>
    <scope>NUCLEOTIDE SEQUENCE [LARGE SCALE GENOMIC DNA]</scope>
    <source>
        <strain evidence="2 3">FB1</strain>
    </source>
</reference>
<accession>A0A097R1Z2</accession>
<evidence type="ECO:0000313" key="3">
    <source>
        <dbReference type="Proteomes" id="UP000029986"/>
    </source>
</evidence>
<dbReference type="Pfam" id="PF09584">
    <property type="entry name" value="Phageshock_PspD"/>
    <property type="match status" value="1"/>
</dbReference>
<dbReference type="AlphaFoldDB" id="A0A097R1Z2"/>
<organism evidence="2 3">
    <name type="scientific">Hafnia alvei FB1</name>
    <dbReference type="NCBI Taxonomy" id="1453496"/>
    <lineage>
        <taxon>Bacteria</taxon>
        <taxon>Pseudomonadati</taxon>
        <taxon>Pseudomonadota</taxon>
        <taxon>Gammaproteobacteria</taxon>
        <taxon>Enterobacterales</taxon>
        <taxon>Hafniaceae</taxon>
        <taxon>Hafnia</taxon>
    </lineage>
</organism>
<dbReference type="HOGENOM" id="CLU_2537852_0_0_6"/>
<name>A0A097R1Z2_HAFAL</name>
<protein>
    <submittedName>
        <fullName evidence="2">Phage-shock protein</fullName>
    </submittedName>
</protein>
<dbReference type="KEGG" id="hav:AT03_10335"/>
<dbReference type="InterPro" id="IPR014321">
    <property type="entry name" value="Phageshock_PspD"/>
</dbReference>
<keyword evidence="1" id="KW-0472">Membrane</keyword>
<dbReference type="RefSeq" id="WP_025801221.1">
    <property type="nucleotide sequence ID" value="NZ_CP009706.1"/>
</dbReference>
<dbReference type="PATRIC" id="fig|1453496.5.peg.2078"/>
<dbReference type="EMBL" id="CP009706">
    <property type="protein sequence ID" value="AIU72738.1"/>
    <property type="molecule type" value="Genomic_DNA"/>
</dbReference>
<dbReference type="eggNOG" id="ENOG502ZHZD">
    <property type="taxonomic scope" value="Bacteria"/>
</dbReference>
<keyword evidence="1" id="KW-1133">Transmembrane helix</keyword>
<dbReference type="Proteomes" id="UP000029986">
    <property type="component" value="Chromosome"/>
</dbReference>
<evidence type="ECO:0000313" key="2">
    <source>
        <dbReference type="EMBL" id="AIU72738.1"/>
    </source>
</evidence>
<keyword evidence="3" id="KW-1185">Reference proteome</keyword>
<dbReference type="OrthoDB" id="6637358at2"/>
<keyword evidence="1" id="KW-0812">Transmembrane</keyword>
<evidence type="ECO:0000256" key="1">
    <source>
        <dbReference type="SAM" id="Phobius"/>
    </source>
</evidence>